<dbReference type="Pfam" id="PF07648">
    <property type="entry name" value="Kazal_2"/>
    <property type="match status" value="1"/>
</dbReference>
<dbReference type="InterPro" id="IPR036058">
    <property type="entry name" value="Kazal_dom_sf"/>
</dbReference>
<reference evidence="2" key="2">
    <citation type="submission" date="2014-02" db="EMBL/GenBank/DDBJ databases">
        <title>The hermit crab's nose antennal transcriptomics.</title>
        <authorList>
            <person name="Groh K.C."/>
            <person name="Vogel H."/>
            <person name="Stensmyr M.C."/>
            <person name="Grosse-Wilde E."/>
            <person name="Hansson B.S."/>
        </authorList>
    </citation>
    <scope>NUCLEOTIDE SEQUENCE</scope>
    <source>
        <tissue evidence="2">Antennules</tissue>
    </source>
</reference>
<proteinExistence type="predicted"/>
<dbReference type="AlphaFoldDB" id="W6MEZ1"/>
<organism evidence="2">
    <name type="scientific">Coenobita clypeatus</name>
    <dbReference type="NCBI Taxonomy" id="474045"/>
    <lineage>
        <taxon>Eukaryota</taxon>
        <taxon>Metazoa</taxon>
        <taxon>Ecdysozoa</taxon>
        <taxon>Arthropoda</taxon>
        <taxon>Crustacea</taxon>
        <taxon>Multicrustacea</taxon>
        <taxon>Malacostraca</taxon>
        <taxon>Eumalacostraca</taxon>
        <taxon>Eucarida</taxon>
        <taxon>Decapoda</taxon>
        <taxon>Pleocyemata</taxon>
        <taxon>Anomura</taxon>
        <taxon>Paguroidea</taxon>
        <taxon>Coenobitidae</taxon>
        <taxon>Coenobita</taxon>
    </lineage>
</organism>
<reference evidence="2" key="1">
    <citation type="submission" date="2013-06" db="EMBL/GenBank/DDBJ databases">
        <authorList>
            <person name="Groh K."/>
        </authorList>
    </citation>
    <scope>NUCLEOTIDE SEQUENCE</scope>
    <source>
        <tissue evidence="2">Antennules</tissue>
    </source>
</reference>
<keyword evidence="2" id="KW-0645">Protease</keyword>
<dbReference type="Gene3D" id="3.30.60.30">
    <property type="match status" value="1"/>
</dbReference>
<dbReference type="InterPro" id="IPR002350">
    <property type="entry name" value="Kazal_dom"/>
</dbReference>
<name>W6MEZ1_9EUCA</name>
<dbReference type="GO" id="GO:0008233">
    <property type="term" value="F:peptidase activity"/>
    <property type="evidence" value="ECO:0007669"/>
    <property type="project" value="UniProtKB-KW"/>
</dbReference>
<dbReference type="PROSITE" id="PS51465">
    <property type="entry name" value="KAZAL_2"/>
    <property type="match status" value="1"/>
</dbReference>
<feature type="non-terminal residue" evidence="2">
    <location>
        <position position="140"/>
    </location>
</feature>
<evidence type="ECO:0000313" key="2">
    <source>
        <dbReference type="EMBL" id="CDK12579.1"/>
    </source>
</evidence>
<protein>
    <submittedName>
        <fullName evidence="2">Kazal-type-serine-protease-inhibitor-like-2 protein</fullName>
    </submittedName>
</protein>
<dbReference type="SMART" id="SM00280">
    <property type="entry name" value="KAZAL"/>
    <property type="match status" value="1"/>
</dbReference>
<accession>W6MEZ1</accession>
<evidence type="ECO:0000259" key="1">
    <source>
        <dbReference type="PROSITE" id="PS51465"/>
    </source>
</evidence>
<dbReference type="CDD" id="cd00104">
    <property type="entry name" value="KAZAL_FS"/>
    <property type="match status" value="1"/>
</dbReference>
<sequence>PPSPCLVGRMQGGNLRLGVPFPGSLSLARLSPSSHFPCDEEVVTMADKLCSSNGCHCCLSSPTPGFPSPPPGAPPNLPFDLCASISCSAVVEPVCGSDGRTYGNLCHLDIVACRNPCITLRSCGPCGKPLSLSLSPRVLC</sequence>
<keyword evidence="2" id="KW-0378">Hydrolase</keyword>
<feature type="domain" description="Kazal-like" evidence="1">
    <location>
        <begin position="76"/>
        <end position="128"/>
    </location>
</feature>
<dbReference type="SUPFAM" id="SSF100895">
    <property type="entry name" value="Kazal-type serine protease inhibitors"/>
    <property type="match status" value="1"/>
</dbReference>
<dbReference type="EMBL" id="HABY01000050">
    <property type="protein sequence ID" value="CDK12579.1"/>
    <property type="molecule type" value="Transcribed_RNA"/>
</dbReference>
<dbReference type="GO" id="GO:0006508">
    <property type="term" value="P:proteolysis"/>
    <property type="evidence" value="ECO:0007669"/>
    <property type="project" value="UniProtKB-KW"/>
</dbReference>
<feature type="non-terminal residue" evidence="2">
    <location>
        <position position="1"/>
    </location>
</feature>